<comment type="caution">
    <text evidence="1">The sequence shown here is derived from an EMBL/GenBank/DDBJ whole genome shotgun (WGS) entry which is preliminary data.</text>
</comment>
<organism evidence="1 2">
    <name type="scientific">Clavelina lepadiformis</name>
    <name type="common">Light-bulb sea squirt</name>
    <name type="synonym">Ascidia lepadiformis</name>
    <dbReference type="NCBI Taxonomy" id="159417"/>
    <lineage>
        <taxon>Eukaryota</taxon>
        <taxon>Metazoa</taxon>
        <taxon>Chordata</taxon>
        <taxon>Tunicata</taxon>
        <taxon>Ascidiacea</taxon>
        <taxon>Aplousobranchia</taxon>
        <taxon>Clavelinidae</taxon>
        <taxon>Clavelina</taxon>
    </lineage>
</organism>
<proteinExistence type="predicted"/>
<evidence type="ECO:0000313" key="1">
    <source>
        <dbReference type="EMBL" id="CAK8696009.1"/>
    </source>
</evidence>
<dbReference type="Proteomes" id="UP001642483">
    <property type="component" value="Unassembled WGS sequence"/>
</dbReference>
<sequence length="84" mass="9073">MAYAEYSTFSIGPRSGNYVLTVNGYTGNASKRYKACAIRLLSTIIDPSAQKIRVMIITKVTAHKSFMVLGGTEPATLQIATVIT</sequence>
<dbReference type="Gene3D" id="3.90.215.10">
    <property type="entry name" value="Gamma Fibrinogen, chain A, domain 1"/>
    <property type="match status" value="1"/>
</dbReference>
<accession>A0ABP0GWA2</accession>
<dbReference type="InterPro" id="IPR014716">
    <property type="entry name" value="Fibrinogen_a/b/g_C_1"/>
</dbReference>
<protein>
    <submittedName>
        <fullName evidence="1">Uncharacterized protein</fullName>
    </submittedName>
</protein>
<dbReference type="EMBL" id="CAWYQH010000152">
    <property type="protein sequence ID" value="CAK8696009.1"/>
    <property type="molecule type" value="Genomic_DNA"/>
</dbReference>
<name>A0ABP0GWA2_CLALP</name>
<keyword evidence="2" id="KW-1185">Reference proteome</keyword>
<gene>
    <name evidence="1" type="ORF">CVLEPA_LOCUS29205</name>
</gene>
<dbReference type="SUPFAM" id="SSF56496">
    <property type="entry name" value="Fibrinogen C-terminal domain-like"/>
    <property type="match status" value="1"/>
</dbReference>
<reference evidence="1 2" key="1">
    <citation type="submission" date="2024-02" db="EMBL/GenBank/DDBJ databases">
        <authorList>
            <person name="Daric V."/>
            <person name="Darras S."/>
        </authorList>
    </citation>
    <scope>NUCLEOTIDE SEQUENCE [LARGE SCALE GENOMIC DNA]</scope>
</reference>
<evidence type="ECO:0000313" key="2">
    <source>
        <dbReference type="Proteomes" id="UP001642483"/>
    </source>
</evidence>
<dbReference type="InterPro" id="IPR036056">
    <property type="entry name" value="Fibrinogen-like_C"/>
</dbReference>